<name>A0A248UMX4_9HYPH</name>
<reference evidence="2 3" key="1">
    <citation type="submission" date="2017-07" db="EMBL/GenBank/DDBJ databases">
        <title>Phylogenetic study on the rhizospheric bacterium Ochrobactrum sp. A44.</title>
        <authorList>
            <person name="Krzyzanowska D.M."/>
            <person name="Ossowicki A."/>
            <person name="Rajewska M."/>
            <person name="Maciag T."/>
            <person name="Kaczynski Z."/>
            <person name="Czerwicka M."/>
            <person name="Jafra S."/>
        </authorList>
    </citation>
    <scope>NUCLEOTIDE SEQUENCE [LARGE SCALE GENOMIC DNA]</scope>
    <source>
        <strain evidence="2 3">A44</strain>
        <plasmid evidence="2 3">unnamed1</plasmid>
    </source>
</reference>
<dbReference type="KEGG" id="och:CES85_3714"/>
<keyword evidence="2" id="KW-0614">Plasmid</keyword>
<dbReference type="InterPro" id="IPR012433">
    <property type="entry name" value="Imm11"/>
</dbReference>
<dbReference type="AlphaFoldDB" id="A0A248UMX4"/>
<sequence length="139" mass="15634">MKVNGVSTDYTTTTFRSVPLGSFKVIQALSGLDGFTAFPARIVNFAQKTSYHILHFWDVLDCFDEEQSAFEIIPFNDPIRPDLAGNYRSVTKLRIDPHKAVGKHIFRIARLEGRIIVSEDVKKRFEDLGITGAVFDAVV</sequence>
<evidence type="ECO:0000259" key="1">
    <source>
        <dbReference type="Pfam" id="PF07791"/>
    </source>
</evidence>
<protein>
    <recommendedName>
        <fullName evidence="1">Immunity MXAN-0049 protein domain-containing protein</fullName>
    </recommendedName>
</protein>
<dbReference type="Pfam" id="PF07791">
    <property type="entry name" value="Imm11"/>
    <property type="match status" value="1"/>
</dbReference>
<feature type="domain" description="Immunity MXAN-0049 protein" evidence="1">
    <location>
        <begin position="41"/>
        <end position="138"/>
    </location>
</feature>
<evidence type="ECO:0000313" key="2">
    <source>
        <dbReference type="EMBL" id="ASV88075.1"/>
    </source>
</evidence>
<gene>
    <name evidence="2" type="ORF">CES85_3714</name>
</gene>
<geneLocation type="plasmid" evidence="2 3">
    <name>unnamed1</name>
</geneLocation>
<evidence type="ECO:0000313" key="3">
    <source>
        <dbReference type="Proteomes" id="UP000215256"/>
    </source>
</evidence>
<accession>A0A248UMX4</accession>
<dbReference type="Proteomes" id="UP000215256">
    <property type="component" value="Plasmid unnamed1"/>
</dbReference>
<dbReference type="EMBL" id="CP022605">
    <property type="protein sequence ID" value="ASV88075.1"/>
    <property type="molecule type" value="Genomic_DNA"/>
</dbReference>
<proteinExistence type="predicted"/>
<organism evidence="2 3">
    <name type="scientific">Ochrobactrum quorumnocens</name>
    <dbReference type="NCBI Taxonomy" id="271865"/>
    <lineage>
        <taxon>Bacteria</taxon>
        <taxon>Pseudomonadati</taxon>
        <taxon>Pseudomonadota</taxon>
        <taxon>Alphaproteobacteria</taxon>
        <taxon>Hyphomicrobiales</taxon>
        <taxon>Brucellaceae</taxon>
        <taxon>Brucella/Ochrobactrum group</taxon>
        <taxon>Ochrobactrum</taxon>
    </lineage>
</organism>